<dbReference type="SMART" id="SM00028">
    <property type="entry name" value="TPR"/>
    <property type="match status" value="7"/>
</dbReference>
<gene>
    <name evidence="5" type="ORF">I858_011395</name>
</gene>
<name>A0A1B1S365_9BACL</name>
<dbReference type="InterPro" id="IPR005074">
    <property type="entry name" value="Peptidase_C39"/>
</dbReference>
<accession>A0A1B1S365</accession>
<evidence type="ECO:0000259" key="4">
    <source>
        <dbReference type="PROSITE" id="PS50990"/>
    </source>
</evidence>
<dbReference type="OrthoDB" id="221093at2"/>
<keyword evidence="1" id="KW-0677">Repeat</keyword>
<dbReference type="GO" id="GO:0008233">
    <property type="term" value="F:peptidase activity"/>
    <property type="evidence" value="ECO:0007669"/>
    <property type="project" value="InterPro"/>
</dbReference>
<sequence length="1382" mass="158901">MKANKIETATQVISAIHQLWQARSIREVREFIGQLETEDEFFKLIKLADQADLHTYSHLLATQAHKRFQTLRTFTWQCARLLETGRSLEAEERMSSRLQDVESGNDSEDELAAAHQLLLRIFAQLNRLPEAKAQLTLYEKHKGFVWPDLEGFYFIHSGEWDKAERVLEKEINSTATERNHYVRLLYADVLAMTGRQKESLAVLEQGQQLAPDSWTFRADIIRTLFFLGHYQKAVEAIALYTKENPYHGYRKSWIHMTADCLYKLERWEALKDWVQQHQSVLEKTVFGKNEIRQDAERREIRLTPNIQKLNYCVPASLSLMLEAYDMKKGQDEIAEHVFDVTGSDLQTTLAYMESLGFTGRYFKGTLDLYKKFIDAGIPVLLSMLIENTAHVQVVVGYDDRLQALLIQDPNDLGPFLLSYQDLADTYKLTDGLSMVFLLPTQESFLTLVNKKEHHFFTQLFEIWADEETGDEKDRAVEFLTHYPEERYGAVVGLVTQYSEKAKELHASWLEKLYRDLGKKDAEVALVAAHMHFRKEEYAQALVSLEFVSEKKSSYALFLKAAILMSQDEHMNAVPLLKKSIELDHYQPIAYSHLARCYLEIDKIHQAFKWSGIALDQEPTDVYARITHSLIQFDLGAYEKALSRFRELSQEQPDDGYFIYETGRCLVALGEEESAIQAFERAKKIDAKEPFAYLRIAEMHMDAKQWQQAETVLQEGIDNSDKTDLLHMYIGHIAMEQERFKDAEVAYRKSQKLEPSDLYIITHIAHALLKQNHIDQLKALVMEHTEKDDTAYFNRTAAMLWEESEDDTVKALALTLLEDGLERLGVTRYSLAEQYAEFGEAPQFRSRILDRFKTIRANKADSVLLCFEGSVYEMEDHQRFAQVLYQQAIELDGFYMAHFHLARLAEQLDEWTKARDHFAACAKTEPSFTPAQEGLMRCYVALEDNNRALKAALHVLEHEPLSVELHELFELIDNESKRQQIEEVLEKVSAQVPEEWLLSAKSHLAENQGDVARAESLLLKAEASNGALSSRYQHVQFCVRQGDHKKAVMLLEELIVEDPTEETFYAEYVRLLVELRKTSRLHKQLKKRLSGEALAMAETYSATQLVMWLEAEEGDSENLFGKLRGKSRRFMMLGNIIALYNDAMKKYKQSVVPVLHLAEFYMARDMPGEAVRVLGQFLKHQDHAVAEKLWLEATLQQANLEQSDKLLDKATKLAEKLSNKQPEDVDVWLWQGDIEVIRGNVDGAEKRYERAIALNPYRSDGYVRLMHVLAESRGEKPASFEKRLPEALRVNEWICLTLATMSITTGDSVSAIARLHALQRELPSYLPASYELARATMAGGQVTQAKQLLTQLFKKEGGEQFVATAIEEELFEDILEDVFAVEG</sequence>
<proteinExistence type="predicted"/>
<dbReference type="KEGG" id="pll:I858_011395"/>
<evidence type="ECO:0000256" key="2">
    <source>
        <dbReference type="ARBA" id="ARBA00022803"/>
    </source>
</evidence>
<dbReference type="GO" id="GO:0005524">
    <property type="term" value="F:ATP binding"/>
    <property type="evidence" value="ECO:0007669"/>
    <property type="project" value="InterPro"/>
</dbReference>
<dbReference type="PANTHER" id="PTHR44943">
    <property type="entry name" value="CELLULOSE SYNTHASE OPERON PROTEIN C"/>
    <property type="match status" value="1"/>
</dbReference>
<reference evidence="5" key="1">
    <citation type="submission" date="2016-10" db="EMBL/GenBank/DDBJ databases">
        <authorList>
            <person name="See-Too W.S."/>
        </authorList>
    </citation>
    <scope>NUCLEOTIDE SEQUENCE</scope>
    <source>
        <strain evidence="5">L10.15</strain>
    </source>
</reference>
<dbReference type="Pfam" id="PF13432">
    <property type="entry name" value="TPR_16"/>
    <property type="match status" value="1"/>
</dbReference>
<dbReference type="Proteomes" id="UP000053354">
    <property type="component" value="Chromosome"/>
</dbReference>
<dbReference type="Gene3D" id="1.25.40.10">
    <property type="entry name" value="Tetratricopeptide repeat domain"/>
    <property type="match status" value="4"/>
</dbReference>
<evidence type="ECO:0000313" key="6">
    <source>
        <dbReference type="Proteomes" id="UP000053354"/>
    </source>
</evidence>
<evidence type="ECO:0000256" key="3">
    <source>
        <dbReference type="PROSITE-ProRule" id="PRU00339"/>
    </source>
</evidence>
<dbReference type="RefSeq" id="WP_049694673.1">
    <property type="nucleotide sequence ID" value="NZ_CP016540.2"/>
</dbReference>
<dbReference type="InterPro" id="IPR019734">
    <property type="entry name" value="TPR_rpt"/>
</dbReference>
<dbReference type="PROSITE" id="PS50005">
    <property type="entry name" value="TPR"/>
    <property type="match status" value="1"/>
</dbReference>
<keyword evidence="2 3" id="KW-0802">TPR repeat</keyword>
<dbReference type="EMBL" id="CP016540">
    <property type="protein sequence ID" value="ANU27589.1"/>
    <property type="molecule type" value="Genomic_DNA"/>
</dbReference>
<dbReference type="GO" id="GO:0016020">
    <property type="term" value="C:membrane"/>
    <property type="evidence" value="ECO:0007669"/>
    <property type="project" value="InterPro"/>
</dbReference>
<organism evidence="5 6">
    <name type="scientific">Planococcus versutus</name>
    <dbReference type="NCBI Taxonomy" id="1302659"/>
    <lineage>
        <taxon>Bacteria</taxon>
        <taxon>Bacillati</taxon>
        <taxon>Bacillota</taxon>
        <taxon>Bacilli</taxon>
        <taxon>Bacillales</taxon>
        <taxon>Caryophanaceae</taxon>
        <taxon>Planococcus</taxon>
    </lineage>
</organism>
<evidence type="ECO:0000256" key="1">
    <source>
        <dbReference type="ARBA" id="ARBA00022737"/>
    </source>
</evidence>
<protein>
    <recommendedName>
        <fullName evidence="4">Peptidase C39 domain-containing protein</fullName>
    </recommendedName>
</protein>
<dbReference type="InterPro" id="IPR011990">
    <property type="entry name" value="TPR-like_helical_dom_sf"/>
</dbReference>
<dbReference type="InterPro" id="IPR051685">
    <property type="entry name" value="Ycf3/AcsC/BcsC/TPR_MFPF"/>
</dbReference>
<dbReference type="STRING" id="1302659.I858_011395"/>
<dbReference type="PANTHER" id="PTHR44943:SF8">
    <property type="entry name" value="TPR REPEAT-CONTAINING PROTEIN MJ0263"/>
    <property type="match status" value="1"/>
</dbReference>
<feature type="domain" description="Peptidase C39" evidence="4">
    <location>
        <begin position="305"/>
        <end position="433"/>
    </location>
</feature>
<feature type="repeat" description="TPR" evidence="3">
    <location>
        <begin position="1224"/>
        <end position="1257"/>
    </location>
</feature>
<dbReference type="Pfam" id="PF14559">
    <property type="entry name" value="TPR_19"/>
    <property type="match status" value="1"/>
</dbReference>
<dbReference type="Gene3D" id="3.90.70.10">
    <property type="entry name" value="Cysteine proteinases"/>
    <property type="match status" value="1"/>
</dbReference>
<dbReference type="SUPFAM" id="SSF48452">
    <property type="entry name" value="TPR-like"/>
    <property type="match status" value="3"/>
</dbReference>
<dbReference type="PROSITE" id="PS50990">
    <property type="entry name" value="PEPTIDASE_C39"/>
    <property type="match status" value="1"/>
</dbReference>
<dbReference type="GO" id="GO:0006508">
    <property type="term" value="P:proteolysis"/>
    <property type="evidence" value="ECO:0007669"/>
    <property type="project" value="InterPro"/>
</dbReference>
<dbReference type="Pfam" id="PF13529">
    <property type="entry name" value="Peptidase_C39_2"/>
    <property type="match status" value="1"/>
</dbReference>
<evidence type="ECO:0000313" key="5">
    <source>
        <dbReference type="EMBL" id="ANU27589.1"/>
    </source>
</evidence>
<keyword evidence="6" id="KW-1185">Reference proteome</keyword>
<dbReference type="InterPro" id="IPR039564">
    <property type="entry name" value="Peptidase_C39-like"/>
</dbReference>